<dbReference type="PANTHER" id="PTHR13947">
    <property type="entry name" value="GNAT FAMILY N-ACETYLTRANSFERASE"/>
    <property type="match status" value="1"/>
</dbReference>
<dbReference type="AlphaFoldDB" id="A0AAW9RT42"/>
<dbReference type="Gene3D" id="3.40.630.30">
    <property type="match status" value="1"/>
</dbReference>
<dbReference type="EMBL" id="JAZHOF010000004">
    <property type="protein sequence ID" value="MEJ8572128.1"/>
    <property type="molecule type" value="Genomic_DNA"/>
</dbReference>
<dbReference type="EC" id="2.3.1.-" evidence="4"/>
<dbReference type="GO" id="GO:0008080">
    <property type="term" value="F:N-acetyltransferase activity"/>
    <property type="evidence" value="ECO:0007669"/>
    <property type="project" value="InterPro"/>
</dbReference>
<organism evidence="4 5">
    <name type="scientific">Microbaculum marinum</name>
    <dbReference type="NCBI Taxonomy" id="1764581"/>
    <lineage>
        <taxon>Bacteria</taxon>
        <taxon>Pseudomonadati</taxon>
        <taxon>Pseudomonadota</taxon>
        <taxon>Alphaproteobacteria</taxon>
        <taxon>Hyphomicrobiales</taxon>
        <taxon>Tepidamorphaceae</taxon>
        <taxon>Microbaculum</taxon>
    </lineage>
</organism>
<evidence type="ECO:0000256" key="1">
    <source>
        <dbReference type="ARBA" id="ARBA00022679"/>
    </source>
</evidence>
<proteinExistence type="predicted"/>
<dbReference type="Gene3D" id="1.10.10.10">
    <property type="entry name" value="Winged helix-like DNA-binding domain superfamily/Winged helix DNA-binding domain"/>
    <property type="match status" value="1"/>
</dbReference>
<dbReference type="InterPro" id="IPR000182">
    <property type="entry name" value="GNAT_dom"/>
</dbReference>
<dbReference type="PROSITE" id="PS51186">
    <property type="entry name" value="GNAT"/>
    <property type="match status" value="1"/>
</dbReference>
<dbReference type="Pfam" id="PF12802">
    <property type="entry name" value="MarR_2"/>
    <property type="match status" value="1"/>
</dbReference>
<gene>
    <name evidence="4" type="ORF">V3328_11630</name>
</gene>
<evidence type="ECO:0000259" key="3">
    <source>
        <dbReference type="PROSITE" id="PS51186"/>
    </source>
</evidence>
<sequence length="307" mass="34723">MPASDHDISALRRFTRFYTRQIGLLDDFLLKTQFSVSESRVVYEIANGASLTASDLTRDLGIDPGYLSRMLRGLEERGLLVRQPSETDGRRQILTLTEAGRQAFAGLDEASAKQVGNLLDAMSEPDRKRLLQAMATVQELLGGEPQSAAPIVLRPHRPGDMGWVVHRHGVLYAQEYGWDETFEPMVADIVASFIRNLDPGRERCWIAERDGRILGSVFLVRESDEVARLRLLYVEPEARGTGLGRRLVSECLRFARASGYRSVTLWTNDILHAARKIYESEGFRLVEEERHRSFGHDLVGQNWVLEL</sequence>
<dbReference type="SUPFAM" id="SSF46785">
    <property type="entry name" value="Winged helix' DNA-binding domain"/>
    <property type="match status" value="1"/>
</dbReference>
<dbReference type="PROSITE" id="PS50995">
    <property type="entry name" value="HTH_MARR_2"/>
    <property type="match status" value="1"/>
</dbReference>
<dbReference type="RefSeq" id="WP_340329823.1">
    <property type="nucleotide sequence ID" value="NZ_JAZHOF010000004.1"/>
</dbReference>
<dbReference type="InterPro" id="IPR050769">
    <property type="entry name" value="NAT_camello-type"/>
</dbReference>
<keyword evidence="5" id="KW-1185">Reference proteome</keyword>
<protein>
    <submittedName>
        <fullName evidence="4">Bifunctional helix-turn-helix transcriptional regulator/GNAT family N-acetyltransferase</fullName>
        <ecNumber evidence="4">2.3.1.-</ecNumber>
    </submittedName>
</protein>
<dbReference type="InterPro" id="IPR036388">
    <property type="entry name" value="WH-like_DNA-bd_sf"/>
</dbReference>
<dbReference type="InterPro" id="IPR016181">
    <property type="entry name" value="Acyl_CoA_acyltransferase"/>
</dbReference>
<reference evidence="4 5" key="1">
    <citation type="submission" date="2024-02" db="EMBL/GenBank/DDBJ databases">
        <title>Genome analysis and characterization of Microbaculum marinisediminis sp. nov., isolated from marine sediment.</title>
        <authorList>
            <person name="Du Z.-J."/>
            <person name="Ye Y.-Q."/>
            <person name="Zhang Z.-R."/>
            <person name="Yuan S.-M."/>
            <person name="Zhang X.-Y."/>
        </authorList>
    </citation>
    <scope>NUCLEOTIDE SEQUENCE [LARGE SCALE GENOMIC DNA]</scope>
    <source>
        <strain evidence="4 5">SDUM1044001</strain>
    </source>
</reference>
<dbReference type="InterPro" id="IPR000835">
    <property type="entry name" value="HTH_MarR-typ"/>
</dbReference>
<feature type="domain" description="HTH marR-type" evidence="2">
    <location>
        <begin position="4"/>
        <end position="139"/>
    </location>
</feature>
<dbReference type="SUPFAM" id="SSF55729">
    <property type="entry name" value="Acyl-CoA N-acyltransferases (Nat)"/>
    <property type="match status" value="1"/>
</dbReference>
<dbReference type="PANTHER" id="PTHR13947:SF37">
    <property type="entry name" value="LD18367P"/>
    <property type="match status" value="1"/>
</dbReference>
<dbReference type="Pfam" id="PF13508">
    <property type="entry name" value="Acetyltransf_7"/>
    <property type="match status" value="1"/>
</dbReference>
<dbReference type="InterPro" id="IPR036390">
    <property type="entry name" value="WH_DNA-bd_sf"/>
</dbReference>
<comment type="caution">
    <text evidence="4">The sequence shown here is derived from an EMBL/GenBank/DDBJ whole genome shotgun (WGS) entry which is preliminary data.</text>
</comment>
<feature type="domain" description="N-acetyltransferase" evidence="3">
    <location>
        <begin position="151"/>
        <end position="307"/>
    </location>
</feature>
<dbReference type="Proteomes" id="UP001378188">
    <property type="component" value="Unassembled WGS sequence"/>
</dbReference>
<dbReference type="SMART" id="SM00347">
    <property type="entry name" value="HTH_MARR"/>
    <property type="match status" value="1"/>
</dbReference>
<evidence type="ECO:0000313" key="5">
    <source>
        <dbReference type="Proteomes" id="UP001378188"/>
    </source>
</evidence>
<dbReference type="GO" id="GO:0003700">
    <property type="term" value="F:DNA-binding transcription factor activity"/>
    <property type="evidence" value="ECO:0007669"/>
    <property type="project" value="InterPro"/>
</dbReference>
<dbReference type="CDD" id="cd04301">
    <property type="entry name" value="NAT_SF"/>
    <property type="match status" value="1"/>
</dbReference>
<accession>A0AAW9RT42</accession>
<keyword evidence="4" id="KW-0012">Acyltransferase</keyword>
<evidence type="ECO:0000259" key="2">
    <source>
        <dbReference type="PROSITE" id="PS50995"/>
    </source>
</evidence>
<keyword evidence="1 4" id="KW-0808">Transferase</keyword>
<evidence type="ECO:0000313" key="4">
    <source>
        <dbReference type="EMBL" id="MEJ8572128.1"/>
    </source>
</evidence>
<name>A0AAW9RT42_9HYPH</name>